<dbReference type="GO" id="GO:0006400">
    <property type="term" value="P:tRNA modification"/>
    <property type="evidence" value="ECO:0007669"/>
    <property type="project" value="TreeGrafter"/>
</dbReference>
<dbReference type="PANTHER" id="PTHR11088:SF60">
    <property type="entry name" value="TRNA DIMETHYLALLYLTRANSFERASE"/>
    <property type="match status" value="1"/>
</dbReference>
<evidence type="ECO:0000256" key="9">
    <source>
        <dbReference type="ARBA" id="ARBA00049563"/>
    </source>
</evidence>
<dbReference type="EMBL" id="MFTA01000017">
    <property type="protein sequence ID" value="OGI52844.1"/>
    <property type="molecule type" value="Genomic_DNA"/>
</dbReference>
<dbReference type="Pfam" id="PF01715">
    <property type="entry name" value="IPPT"/>
    <property type="match status" value="1"/>
</dbReference>
<dbReference type="InterPro" id="IPR039657">
    <property type="entry name" value="Dimethylallyltransferase"/>
</dbReference>
<dbReference type="GO" id="GO:0052381">
    <property type="term" value="F:tRNA dimethylallyltransferase activity"/>
    <property type="evidence" value="ECO:0007669"/>
    <property type="project" value="UniProtKB-UniRule"/>
</dbReference>
<feature type="binding site" evidence="10">
    <location>
        <begin position="2"/>
        <end position="9"/>
    </location>
    <ligand>
        <name>ATP</name>
        <dbReference type="ChEBI" id="CHEBI:30616"/>
    </ligand>
</feature>
<dbReference type="PANTHER" id="PTHR11088">
    <property type="entry name" value="TRNA DIMETHYLALLYLTRANSFERASE"/>
    <property type="match status" value="1"/>
</dbReference>
<keyword evidence="5 10" id="KW-0819">tRNA processing</keyword>
<evidence type="ECO:0000313" key="15">
    <source>
        <dbReference type="Proteomes" id="UP000179362"/>
    </source>
</evidence>
<dbReference type="Gene3D" id="3.40.50.300">
    <property type="entry name" value="P-loop containing nucleotide triphosphate hydrolases"/>
    <property type="match status" value="1"/>
</dbReference>
<dbReference type="EC" id="2.5.1.75" evidence="10"/>
<sequence>MGPTASGKSALALALHERLPVEIISVDSSQVYRGLDIGTAKPTRAEQARAPHRLIDIRDPAETYSAAEFRADALREMHDITAAGRIPLLVGGTMFYFRALEFGLSDLPSADAAVRRRLADEARALGWPAMHERLRALDPEAGRRINPNDAQRIQRALEIHALTGRAPSELGRAAPPAPPPFHFIKVALMPDDRAALHDLISRRFQDMLDRGLVAEVERLYRRGDLNPEMPSIRTVGYRHVWEYLTKRINYNQMIARATAATRQLAKRQMTWLRRYPGVQFFNAPGAGKGPETECLEHLRKTVRPVGKSGVIIKSAGAGRPANNNSHNGPG</sequence>
<feature type="binding site" evidence="10">
    <location>
        <begin position="4"/>
        <end position="9"/>
    </location>
    <ligand>
        <name>substrate</name>
    </ligand>
</feature>
<comment type="cofactor">
    <cofactor evidence="1 10">
        <name>Mg(2+)</name>
        <dbReference type="ChEBI" id="CHEBI:18420"/>
    </cofactor>
</comment>
<feature type="site" description="Interaction with substrate tRNA" evidence="10">
    <location>
        <position position="115"/>
    </location>
</feature>
<dbReference type="InterPro" id="IPR027417">
    <property type="entry name" value="P-loop_NTPase"/>
</dbReference>
<evidence type="ECO:0000256" key="10">
    <source>
        <dbReference type="HAMAP-Rule" id="MF_00185"/>
    </source>
</evidence>
<keyword evidence="6 10" id="KW-0547">Nucleotide-binding</keyword>
<name>A0A1F6U663_9PROT</name>
<dbReference type="InterPro" id="IPR018022">
    <property type="entry name" value="IPT"/>
</dbReference>
<feature type="region of interest" description="Interaction with substrate tRNA" evidence="10">
    <location>
        <begin position="27"/>
        <end position="30"/>
    </location>
</feature>
<comment type="caution">
    <text evidence="10">Lacks conserved residue(s) required for the propagation of feature annotation.</text>
</comment>
<evidence type="ECO:0000256" key="7">
    <source>
        <dbReference type="ARBA" id="ARBA00022840"/>
    </source>
</evidence>
<accession>A0A1F6U663</accession>
<keyword evidence="7 10" id="KW-0067">ATP-binding</keyword>
<dbReference type="Gene3D" id="1.10.20.140">
    <property type="match status" value="1"/>
</dbReference>
<evidence type="ECO:0000256" key="11">
    <source>
        <dbReference type="RuleBase" id="RU003783"/>
    </source>
</evidence>
<comment type="catalytic activity">
    <reaction evidence="9 10 11">
        <text>adenosine(37) in tRNA + dimethylallyl diphosphate = N(6)-dimethylallyladenosine(37) in tRNA + diphosphate</text>
        <dbReference type="Rhea" id="RHEA:26482"/>
        <dbReference type="Rhea" id="RHEA-COMP:10162"/>
        <dbReference type="Rhea" id="RHEA-COMP:10375"/>
        <dbReference type="ChEBI" id="CHEBI:33019"/>
        <dbReference type="ChEBI" id="CHEBI:57623"/>
        <dbReference type="ChEBI" id="CHEBI:74411"/>
        <dbReference type="ChEBI" id="CHEBI:74415"/>
        <dbReference type="EC" id="2.5.1.75"/>
    </reaction>
</comment>
<evidence type="ECO:0000256" key="12">
    <source>
        <dbReference type="RuleBase" id="RU003784"/>
    </source>
</evidence>
<evidence type="ECO:0000256" key="5">
    <source>
        <dbReference type="ARBA" id="ARBA00022694"/>
    </source>
</evidence>
<comment type="subunit">
    <text evidence="10">Monomer.</text>
</comment>
<evidence type="ECO:0000256" key="1">
    <source>
        <dbReference type="ARBA" id="ARBA00001946"/>
    </source>
</evidence>
<dbReference type="HAMAP" id="MF_00185">
    <property type="entry name" value="IPP_trans"/>
    <property type="match status" value="1"/>
</dbReference>
<dbReference type="NCBIfam" id="TIGR00174">
    <property type="entry name" value="miaA"/>
    <property type="match status" value="1"/>
</dbReference>
<evidence type="ECO:0000313" key="14">
    <source>
        <dbReference type="EMBL" id="OGI52844.1"/>
    </source>
</evidence>
<dbReference type="GO" id="GO:0005524">
    <property type="term" value="F:ATP binding"/>
    <property type="evidence" value="ECO:0007669"/>
    <property type="project" value="UniProtKB-UniRule"/>
</dbReference>
<evidence type="ECO:0000256" key="8">
    <source>
        <dbReference type="ARBA" id="ARBA00022842"/>
    </source>
</evidence>
<comment type="caution">
    <text evidence="14">The sequence shown here is derived from an EMBL/GenBank/DDBJ whole genome shotgun (WGS) entry which is preliminary data.</text>
</comment>
<keyword evidence="4 10" id="KW-0808">Transferase</keyword>
<evidence type="ECO:0000256" key="3">
    <source>
        <dbReference type="ARBA" id="ARBA00005842"/>
    </source>
</evidence>
<evidence type="ECO:0000256" key="4">
    <source>
        <dbReference type="ARBA" id="ARBA00022679"/>
    </source>
</evidence>
<organism evidence="14 15">
    <name type="scientific">Candidatus Muproteobacteria bacterium RIFCSPHIGHO2_02_FULL_65_16</name>
    <dbReference type="NCBI Taxonomy" id="1817766"/>
    <lineage>
        <taxon>Bacteria</taxon>
        <taxon>Pseudomonadati</taxon>
        <taxon>Pseudomonadota</taxon>
        <taxon>Candidatus Muproteobacteria</taxon>
    </lineage>
</organism>
<comment type="function">
    <text evidence="2 10 12">Catalyzes the transfer of a dimethylallyl group onto the adenine at position 37 in tRNAs that read codons beginning with uridine, leading to the formation of N6-(dimethylallyl)adenosine (i(6)A).</text>
</comment>
<feature type="site" description="Interaction with substrate tRNA" evidence="10">
    <location>
        <position position="93"/>
    </location>
</feature>
<evidence type="ECO:0000256" key="2">
    <source>
        <dbReference type="ARBA" id="ARBA00003213"/>
    </source>
</evidence>
<comment type="similarity">
    <text evidence="3 10 13">Belongs to the IPP transferase family.</text>
</comment>
<keyword evidence="8 10" id="KW-0460">Magnesium</keyword>
<evidence type="ECO:0000256" key="6">
    <source>
        <dbReference type="ARBA" id="ARBA00022741"/>
    </source>
</evidence>
<dbReference type="Proteomes" id="UP000179362">
    <property type="component" value="Unassembled WGS sequence"/>
</dbReference>
<dbReference type="AlphaFoldDB" id="A0A1F6U663"/>
<protein>
    <recommendedName>
        <fullName evidence="10">tRNA dimethylallyltransferase</fullName>
        <ecNumber evidence="10">2.5.1.75</ecNumber>
    </recommendedName>
    <alternativeName>
        <fullName evidence="10">Dimethylallyl diphosphate:tRNA dimethylallyltransferase</fullName>
        <shortName evidence="10">DMAPP:tRNA dimethylallyltransferase</shortName>
        <shortName evidence="10">DMATase</shortName>
    </alternativeName>
    <alternativeName>
        <fullName evidence="10">Isopentenyl-diphosphate:tRNA isopentenyltransferase</fullName>
        <shortName evidence="10">IPP transferase</shortName>
        <shortName evidence="10">IPPT</shortName>
        <shortName evidence="10">IPTase</shortName>
    </alternativeName>
</protein>
<proteinExistence type="inferred from homology"/>
<gene>
    <name evidence="10" type="primary">miaA</name>
    <name evidence="14" type="ORF">A3B81_02100</name>
</gene>
<evidence type="ECO:0000256" key="13">
    <source>
        <dbReference type="RuleBase" id="RU003785"/>
    </source>
</evidence>
<feature type="region of interest" description="Interaction with substrate tRNA" evidence="10">
    <location>
        <begin position="151"/>
        <end position="155"/>
    </location>
</feature>
<dbReference type="SUPFAM" id="SSF52540">
    <property type="entry name" value="P-loop containing nucleoside triphosphate hydrolases"/>
    <property type="match status" value="1"/>
</dbReference>
<dbReference type="FunFam" id="1.10.20.140:FF:000001">
    <property type="entry name" value="tRNA dimethylallyltransferase"/>
    <property type="match status" value="1"/>
</dbReference>
<reference evidence="14 15" key="1">
    <citation type="journal article" date="2016" name="Nat. Commun.">
        <title>Thousands of microbial genomes shed light on interconnected biogeochemical processes in an aquifer system.</title>
        <authorList>
            <person name="Anantharaman K."/>
            <person name="Brown C.T."/>
            <person name="Hug L.A."/>
            <person name="Sharon I."/>
            <person name="Castelle C.J."/>
            <person name="Probst A.J."/>
            <person name="Thomas B.C."/>
            <person name="Singh A."/>
            <person name="Wilkins M.J."/>
            <person name="Karaoz U."/>
            <person name="Brodie E.L."/>
            <person name="Williams K.H."/>
            <person name="Hubbard S.S."/>
            <person name="Banfield J.F."/>
        </authorList>
    </citation>
    <scope>NUCLEOTIDE SEQUENCE [LARGE SCALE GENOMIC DNA]</scope>
</reference>